<comment type="caution">
    <text evidence="1">The sequence shown here is derived from an EMBL/GenBank/DDBJ whole genome shotgun (WGS) entry which is preliminary data.</text>
</comment>
<protein>
    <submittedName>
        <fullName evidence="1">Uncharacterized protein</fullName>
    </submittedName>
</protein>
<organism evidence="1 2">
    <name type="scientific">Brachionus plicatilis</name>
    <name type="common">Marine rotifer</name>
    <name type="synonym">Brachionus muelleri</name>
    <dbReference type="NCBI Taxonomy" id="10195"/>
    <lineage>
        <taxon>Eukaryota</taxon>
        <taxon>Metazoa</taxon>
        <taxon>Spiralia</taxon>
        <taxon>Gnathifera</taxon>
        <taxon>Rotifera</taxon>
        <taxon>Eurotatoria</taxon>
        <taxon>Monogononta</taxon>
        <taxon>Pseudotrocha</taxon>
        <taxon>Ploima</taxon>
        <taxon>Brachionidae</taxon>
        <taxon>Brachionus</taxon>
    </lineage>
</organism>
<reference evidence="1 2" key="1">
    <citation type="journal article" date="2018" name="Sci. Rep.">
        <title>Genomic signatures of local adaptation to the degree of environmental predictability in rotifers.</title>
        <authorList>
            <person name="Franch-Gras L."/>
            <person name="Hahn C."/>
            <person name="Garcia-Roger E.M."/>
            <person name="Carmona M.J."/>
            <person name="Serra M."/>
            <person name="Gomez A."/>
        </authorList>
    </citation>
    <scope>NUCLEOTIDE SEQUENCE [LARGE SCALE GENOMIC DNA]</scope>
    <source>
        <strain evidence="1">HYR1</strain>
    </source>
</reference>
<dbReference type="Proteomes" id="UP000276133">
    <property type="component" value="Unassembled WGS sequence"/>
</dbReference>
<dbReference type="AlphaFoldDB" id="A0A3M7Q095"/>
<name>A0A3M7Q095_BRAPC</name>
<accession>A0A3M7Q095</accession>
<sequence>MILSQKSFTQEFSMWAAQIFKKKLFIYYVTFIPKETHVAVDKPQPQQQQQMSNFLDLIKKRFFCLIKKIKLFSLLIPFTEILVEDSLEELLFLATALLFLAYTLGQFEPSKVKHYILVTAVLVMSDQDKNEEFEKEEKRSPNEALLTAVLNFENCL</sequence>
<proteinExistence type="predicted"/>
<keyword evidence="2" id="KW-1185">Reference proteome</keyword>
<dbReference type="EMBL" id="REGN01007924">
    <property type="protein sequence ID" value="RNA04906.1"/>
    <property type="molecule type" value="Genomic_DNA"/>
</dbReference>
<evidence type="ECO:0000313" key="2">
    <source>
        <dbReference type="Proteomes" id="UP000276133"/>
    </source>
</evidence>
<gene>
    <name evidence="1" type="ORF">BpHYR1_022847</name>
</gene>
<evidence type="ECO:0000313" key="1">
    <source>
        <dbReference type="EMBL" id="RNA04906.1"/>
    </source>
</evidence>